<proteinExistence type="predicted"/>
<accession>A0A9J6FTC4</accession>
<reference evidence="1 2" key="1">
    <citation type="journal article" date="2020" name="Cell">
        <title>Large-Scale Comparative Analyses of Tick Genomes Elucidate Their Genetic Diversity and Vector Capacities.</title>
        <authorList>
            <consortium name="Tick Genome and Microbiome Consortium (TIGMIC)"/>
            <person name="Jia N."/>
            <person name="Wang J."/>
            <person name="Shi W."/>
            <person name="Du L."/>
            <person name="Sun Y."/>
            <person name="Zhan W."/>
            <person name="Jiang J.F."/>
            <person name="Wang Q."/>
            <person name="Zhang B."/>
            <person name="Ji P."/>
            <person name="Bell-Sakyi L."/>
            <person name="Cui X.M."/>
            <person name="Yuan T.T."/>
            <person name="Jiang B.G."/>
            <person name="Yang W.F."/>
            <person name="Lam T.T."/>
            <person name="Chang Q.C."/>
            <person name="Ding S.J."/>
            <person name="Wang X.J."/>
            <person name="Zhu J.G."/>
            <person name="Ruan X.D."/>
            <person name="Zhao L."/>
            <person name="Wei J.T."/>
            <person name="Ye R.Z."/>
            <person name="Que T.C."/>
            <person name="Du C.H."/>
            <person name="Zhou Y.H."/>
            <person name="Cheng J.X."/>
            <person name="Dai P.F."/>
            <person name="Guo W.B."/>
            <person name="Han X.H."/>
            <person name="Huang E.J."/>
            <person name="Li L.F."/>
            <person name="Wei W."/>
            <person name="Gao Y.C."/>
            <person name="Liu J.Z."/>
            <person name="Shao H.Z."/>
            <person name="Wang X."/>
            <person name="Wang C.C."/>
            <person name="Yang T.C."/>
            <person name="Huo Q.B."/>
            <person name="Li W."/>
            <person name="Chen H.Y."/>
            <person name="Chen S.E."/>
            <person name="Zhou L.G."/>
            <person name="Ni X.B."/>
            <person name="Tian J.H."/>
            <person name="Sheng Y."/>
            <person name="Liu T."/>
            <person name="Pan Y.S."/>
            <person name="Xia L.Y."/>
            <person name="Li J."/>
            <person name="Zhao F."/>
            <person name="Cao W.C."/>
        </authorList>
    </citation>
    <scope>NUCLEOTIDE SEQUENCE [LARGE SCALE GENOMIC DNA]</scope>
    <source>
        <strain evidence="1">HaeL-2018</strain>
    </source>
</reference>
<dbReference type="Proteomes" id="UP000821853">
    <property type="component" value="Chromosome 2"/>
</dbReference>
<organism evidence="1 2">
    <name type="scientific">Haemaphysalis longicornis</name>
    <name type="common">Bush tick</name>
    <dbReference type="NCBI Taxonomy" id="44386"/>
    <lineage>
        <taxon>Eukaryota</taxon>
        <taxon>Metazoa</taxon>
        <taxon>Ecdysozoa</taxon>
        <taxon>Arthropoda</taxon>
        <taxon>Chelicerata</taxon>
        <taxon>Arachnida</taxon>
        <taxon>Acari</taxon>
        <taxon>Parasitiformes</taxon>
        <taxon>Ixodida</taxon>
        <taxon>Ixodoidea</taxon>
        <taxon>Ixodidae</taxon>
        <taxon>Haemaphysalinae</taxon>
        <taxon>Haemaphysalis</taxon>
    </lineage>
</organism>
<evidence type="ECO:0000313" key="1">
    <source>
        <dbReference type="EMBL" id="KAH9366087.1"/>
    </source>
</evidence>
<evidence type="ECO:0000313" key="2">
    <source>
        <dbReference type="Proteomes" id="UP000821853"/>
    </source>
</evidence>
<dbReference type="AlphaFoldDB" id="A0A9J6FTC4"/>
<name>A0A9J6FTC4_HAELO</name>
<sequence>MYLRNVRLKKWANFPQDLFGSYDHVEVRNFGLIALNIRLVFPNFRLMTFDVTFAKPPPVAVVMRGSGGVNSRGTFSVYSFVDPTLYTLPDPEYFSVLANTTRPWNISVVYTDAVITFEEISGKIPKELLEEVALTPVRHVAFHRCFFHSISFTDIPPMKSIQHLEFSQSPIMTVDPKAFDLILSDH</sequence>
<dbReference type="VEuPathDB" id="VectorBase:HLOH_065461"/>
<keyword evidence="2" id="KW-1185">Reference proteome</keyword>
<comment type="caution">
    <text evidence="1">The sequence shown here is derived from an EMBL/GenBank/DDBJ whole genome shotgun (WGS) entry which is preliminary data.</text>
</comment>
<protein>
    <submittedName>
        <fullName evidence="1">Uncharacterized protein</fullName>
    </submittedName>
</protein>
<dbReference type="EMBL" id="JABSTR010000004">
    <property type="protein sequence ID" value="KAH9366087.1"/>
    <property type="molecule type" value="Genomic_DNA"/>
</dbReference>
<gene>
    <name evidence="1" type="ORF">HPB48_017782</name>
</gene>